<evidence type="ECO:0000259" key="1">
    <source>
        <dbReference type="PROSITE" id="PS00028"/>
    </source>
</evidence>
<dbReference type="InterPro" id="IPR013087">
    <property type="entry name" value="Znf_C2H2_type"/>
</dbReference>
<keyword evidence="3" id="KW-1185">Reference proteome</keyword>
<dbReference type="Gene3D" id="3.30.160.60">
    <property type="entry name" value="Classic Zinc Finger"/>
    <property type="match status" value="1"/>
</dbReference>
<organism evidence="2 3">
    <name type="scientific">Rickenella mellea</name>
    <dbReference type="NCBI Taxonomy" id="50990"/>
    <lineage>
        <taxon>Eukaryota</taxon>
        <taxon>Fungi</taxon>
        <taxon>Dikarya</taxon>
        <taxon>Basidiomycota</taxon>
        <taxon>Agaricomycotina</taxon>
        <taxon>Agaricomycetes</taxon>
        <taxon>Hymenochaetales</taxon>
        <taxon>Rickenellaceae</taxon>
        <taxon>Rickenella</taxon>
    </lineage>
</organism>
<proteinExistence type="predicted"/>
<dbReference type="STRING" id="50990.A0A4Y7PI78"/>
<dbReference type="AlphaFoldDB" id="A0A4Y7PI78"/>
<dbReference type="OrthoDB" id="6077919at2759"/>
<dbReference type="InterPro" id="IPR036236">
    <property type="entry name" value="Znf_C2H2_sf"/>
</dbReference>
<name>A0A4Y7PI78_9AGAM</name>
<evidence type="ECO:0000313" key="3">
    <source>
        <dbReference type="Proteomes" id="UP000294933"/>
    </source>
</evidence>
<dbReference type="PROSITE" id="PS00028">
    <property type="entry name" value="ZINC_FINGER_C2H2_1"/>
    <property type="match status" value="1"/>
</dbReference>
<sequence>ATSRSWNGHAFECFLCHGDFRTLHSLNAHLQSPKHQEKIYRCPQSTCQIEVSAMSSLIQHVENGSCGVRMFKQVQDTIDGLVRGMQSIAY</sequence>
<gene>
    <name evidence="2" type="ORF">BD410DRAFT_733910</name>
</gene>
<feature type="non-terminal residue" evidence="2">
    <location>
        <position position="1"/>
    </location>
</feature>
<protein>
    <submittedName>
        <fullName evidence="2">Zinc finger protein</fullName>
    </submittedName>
</protein>
<dbReference type="Proteomes" id="UP000294933">
    <property type="component" value="Unassembled WGS sequence"/>
</dbReference>
<feature type="domain" description="C2H2-type" evidence="1">
    <location>
        <begin position="13"/>
        <end position="35"/>
    </location>
</feature>
<reference evidence="2 3" key="1">
    <citation type="submission" date="2018-06" db="EMBL/GenBank/DDBJ databases">
        <title>A transcriptomic atlas of mushroom development highlights an independent origin of complex multicellularity.</title>
        <authorList>
            <consortium name="DOE Joint Genome Institute"/>
            <person name="Krizsan K."/>
            <person name="Almasi E."/>
            <person name="Merenyi Z."/>
            <person name="Sahu N."/>
            <person name="Viragh M."/>
            <person name="Koszo T."/>
            <person name="Mondo S."/>
            <person name="Kiss B."/>
            <person name="Balint B."/>
            <person name="Kues U."/>
            <person name="Barry K."/>
            <person name="Hegedus J.C."/>
            <person name="Henrissat B."/>
            <person name="Johnson J."/>
            <person name="Lipzen A."/>
            <person name="Ohm R."/>
            <person name="Nagy I."/>
            <person name="Pangilinan J."/>
            <person name="Yan J."/>
            <person name="Xiong Y."/>
            <person name="Grigoriev I.V."/>
            <person name="Hibbett D.S."/>
            <person name="Nagy L.G."/>
        </authorList>
    </citation>
    <scope>NUCLEOTIDE SEQUENCE [LARGE SCALE GENOMIC DNA]</scope>
    <source>
        <strain evidence="2 3">SZMC22713</strain>
    </source>
</reference>
<evidence type="ECO:0000313" key="2">
    <source>
        <dbReference type="EMBL" id="TDL14542.1"/>
    </source>
</evidence>
<accession>A0A4Y7PI78</accession>
<dbReference type="VEuPathDB" id="FungiDB:BD410DRAFT_733910"/>
<dbReference type="SUPFAM" id="SSF57667">
    <property type="entry name" value="beta-beta-alpha zinc fingers"/>
    <property type="match status" value="1"/>
</dbReference>
<dbReference type="EMBL" id="ML170327">
    <property type="protein sequence ID" value="TDL14542.1"/>
    <property type="molecule type" value="Genomic_DNA"/>
</dbReference>